<dbReference type="PANTHER" id="PTHR30136:SF2">
    <property type="entry name" value="TRANSCRIPTIONAL REGULATOR ICLR"/>
    <property type="match status" value="1"/>
</dbReference>
<evidence type="ECO:0000313" key="7">
    <source>
        <dbReference type="Proteomes" id="UP000460435"/>
    </source>
</evidence>
<evidence type="ECO:0000256" key="1">
    <source>
        <dbReference type="ARBA" id="ARBA00023015"/>
    </source>
</evidence>
<evidence type="ECO:0000256" key="3">
    <source>
        <dbReference type="ARBA" id="ARBA00023163"/>
    </source>
</evidence>
<dbReference type="PANTHER" id="PTHR30136">
    <property type="entry name" value="HELIX-TURN-HELIX TRANSCRIPTIONAL REGULATOR, ICLR FAMILY"/>
    <property type="match status" value="1"/>
</dbReference>
<reference evidence="6 7" key="1">
    <citation type="submission" date="2019-11" db="EMBL/GenBank/DDBJ databases">
        <authorList>
            <person name="Li X.-J."/>
            <person name="Feng X.-M."/>
        </authorList>
    </citation>
    <scope>NUCLEOTIDE SEQUENCE [LARGE SCALE GENOMIC DNA]</scope>
    <source>
        <strain evidence="6 7">XMNu-373</strain>
    </source>
</reference>
<feature type="domain" description="HTH iclR-type" evidence="4">
    <location>
        <begin position="8"/>
        <end position="71"/>
    </location>
</feature>
<dbReference type="InterPro" id="IPR029016">
    <property type="entry name" value="GAF-like_dom_sf"/>
</dbReference>
<gene>
    <name evidence="6" type="ORF">F7O44_08565</name>
</gene>
<dbReference type="AlphaFoldDB" id="A0A7K3M1K0"/>
<dbReference type="GO" id="GO:0003700">
    <property type="term" value="F:DNA-binding transcription factor activity"/>
    <property type="evidence" value="ECO:0007669"/>
    <property type="project" value="TreeGrafter"/>
</dbReference>
<protein>
    <submittedName>
        <fullName evidence="6">Helix-turn-helix domain-containing protein</fullName>
    </submittedName>
</protein>
<dbReference type="Proteomes" id="UP000460435">
    <property type="component" value="Unassembled WGS sequence"/>
</dbReference>
<keyword evidence="2" id="KW-0238">DNA-binding</keyword>
<evidence type="ECO:0000256" key="2">
    <source>
        <dbReference type="ARBA" id="ARBA00023125"/>
    </source>
</evidence>
<keyword evidence="1" id="KW-0805">Transcription regulation</keyword>
<dbReference type="SUPFAM" id="SSF55781">
    <property type="entry name" value="GAF domain-like"/>
    <property type="match status" value="1"/>
</dbReference>
<dbReference type="InterPro" id="IPR014757">
    <property type="entry name" value="Tscrpt_reg_IclR_C"/>
</dbReference>
<dbReference type="InterPro" id="IPR005471">
    <property type="entry name" value="Tscrpt_reg_IclR_N"/>
</dbReference>
<keyword evidence="3" id="KW-0804">Transcription</keyword>
<dbReference type="SUPFAM" id="SSF46785">
    <property type="entry name" value="Winged helix' DNA-binding domain"/>
    <property type="match status" value="1"/>
</dbReference>
<dbReference type="RefSeq" id="WP_162450071.1">
    <property type="nucleotide sequence ID" value="NZ_WLZY01000002.1"/>
</dbReference>
<dbReference type="EMBL" id="WLZY01000002">
    <property type="protein sequence ID" value="NDL57120.1"/>
    <property type="molecule type" value="Genomic_DNA"/>
</dbReference>
<dbReference type="PROSITE" id="PS51078">
    <property type="entry name" value="ICLR_ED"/>
    <property type="match status" value="1"/>
</dbReference>
<dbReference type="GO" id="GO:0003677">
    <property type="term" value="F:DNA binding"/>
    <property type="evidence" value="ECO:0007669"/>
    <property type="project" value="UniProtKB-KW"/>
</dbReference>
<dbReference type="SMART" id="SM00346">
    <property type="entry name" value="HTH_ICLR"/>
    <property type="match status" value="1"/>
</dbReference>
<dbReference type="InterPro" id="IPR036388">
    <property type="entry name" value="WH-like_DNA-bd_sf"/>
</dbReference>
<name>A0A7K3M1K0_9ACTN</name>
<evidence type="ECO:0000259" key="4">
    <source>
        <dbReference type="PROSITE" id="PS51077"/>
    </source>
</evidence>
<dbReference type="GO" id="GO:0045892">
    <property type="term" value="P:negative regulation of DNA-templated transcription"/>
    <property type="evidence" value="ECO:0007669"/>
    <property type="project" value="TreeGrafter"/>
</dbReference>
<proteinExistence type="predicted"/>
<dbReference type="Pfam" id="PF01614">
    <property type="entry name" value="IclR_C"/>
    <property type="match status" value="1"/>
</dbReference>
<keyword evidence="7" id="KW-1185">Reference proteome</keyword>
<dbReference type="InterPro" id="IPR050707">
    <property type="entry name" value="HTH_MetabolicPath_Reg"/>
</dbReference>
<sequence>MAGLIREVPAVGRAIDVLDLFLDGKGPRSVAEITAALGLPRSTTYELVQTLVARRCLRVVDGHAHQYDLGLHLFELGSAYGDSIELTEQGQQVAQEIVARSNETVHVATLDGAEVVYLVKAESPKTVRMVSAVGRRLPAHCTAVGKAMLAGLDDEDVVARYDDVQEWIRMTPNSVASLPDLLAELDRTRQRGLAVDDCESNVDVRCVAAAVRDASGEVVAGMSISAPAHRADERADELAGYVSEGALELSTRLGYRRSTR</sequence>
<accession>A0A7K3M1K0</accession>
<dbReference type="Gene3D" id="1.10.10.10">
    <property type="entry name" value="Winged helix-like DNA-binding domain superfamily/Winged helix DNA-binding domain"/>
    <property type="match status" value="1"/>
</dbReference>
<dbReference type="PROSITE" id="PS51077">
    <property type="entry name" value="HTH_ICLR"/>
    <property type="match status" value="1"/>
</dbReference>
<feature type="domain" description="IclR-ED" evidence="5">
    <location>
        <begin position="72"/>
        <end position="255"/>
    </location>
</feature>
<dbReference type="Pfam" id="PF09339">
    <property type="entry name" value="HTH_IclR"/>
    <property type="match status" value="1"/>
</dbReference>
<evidence type="ECO:0000313" key="6">
    <source>
        <dbReference type="EMBL" id="NDL57120.1"/>
    </source>
</evidence>
<comment type="caution">
    <text evidence="6">The sequence shown here is derived from an EMBL/GenBank/DDBJ whole genome shotgun (WGS) entry which is preliminary data.</text>
</comment>
<evidence type="ECO:0000259" key="5">
    <source>
        <dbReference type="PROSITE" id="PS51078"/>
    </source>
</evidence>
<dbReference type="Gene3D" id="3.30.450.40">
    <property type="match status" value="1"/>
</dbReference>
<organism evidence="6 7">
    <name type="scientific">Phytoactinopolyspora mesophila</name>
    <dbReference type="NCBI Taxonomy" id="2650750"/>
    <lineage>
        <taxon>Bacteria</taxon>
        <taxon>Bacillati</taxon>
        <taxon>Actinomycetota</taxon>
        <taxon>Actinomycetes</taxon>
        <taxon>Jiangellales</taxon>
        <taxon>Jiangellaceae</taxon>
        <taxon>Phytoactinopolyspora</taxon>
    </lineage>
</organism>
<dbReference type="InterPro" id="IPR036390">
    <property type="entry name" value="WH_DNA-bd_sf"/>
</dbReference>